<reference evidence="2 3" key="1">
    <citation type="submission" date="2016-11" db="EMBL/GenBank/DDBJ databases">
        <authorList>
            <person name="Jaros S."/>
            <person name="Januszkiewicz K."/>
            <person name="Wedrychowicz H."/>
        </authorList>
    </citation>
    <scope>NUCLEOTIDE SEQUENCE [LARGE SCALE GENOMIC DNA]</scope>
    <source>
        <strain evidence="2 3">DSM 27406</strain>
    </source>
</reference>
<keyword evidence="3" id="KW-1185">Reference proteome</keyword>
<name>A0A1M7GCX4_9BACT</name>
<feature type="transmembrane region" description="Helical" evidence="1">
    <location>
        <begin position="349"/>
        <end position="366"/>
    </location>
</feature>
<organism evidence="2 3">
    <name type="scientific">Chitinophaga jiangningensis</name>
    <dbReference type="NCBI Taxonomy" id="1419482"/>
    <lineage>
        <taxon>Bacteria</taxon>
        <taxon>Pseudomonadati</taxon>
        <taxon>Bacteroidota</taxon>
        <taxon>Chitinophagia</taxon>
        <taxon>Chitinophagales</taxon>
        <taxon>Chitinophagaceae</taxon>
        <taxon>Chitinophaga</taxon>
    </lineage>
</organism>
<protein>
    <recommendedName>
        <fullName evidence="4">Patatin-like phospholipase</fullName>
    </recommendedName>
</protein>
<keyword evidence="1" id="KW-0812">Transmembrane</keyword>
<feature type="transmembrane region" description="Helical" evidence="1">
    <location>
        <begin position="45"/>
        <end position="67"/>
    </location>
</feature>
<evidence type="ECO:0000256" key="1">
    <source>
        <dbReference type="SAM" id="Phobius"/>
    </source>
</evidence>
<dbReference type="STRING" id="1419482.SAMN05444266_106511"/>
<keyword evidence="1" id="KW-0472">Membrane</keyword>
<feature type="transmembrane region" description="Helical" evidence="1">
    <location>
        <begin position="87"/>
        <end position="103"/>
    </location>
</feature>
<feature type="transmembrane region" description="Helical" evidence="1">
    <location>
        <begin position="372"/>
        <end position="393"/>
    </location>
</feature>
<gene>
    <name evidence="2" type="ORF">SAMN05444266_106511</name>
</gene>
<evidence type="ECO:0000313" key="3">
    <source>
        <dbReference type="Proteomes" id="UP000184420"/>
    </source>
</evidence>
<dbReference type="AlphaFoldDB" id="A0A1M7GCX4"/>
<accession>A0A1M7GCX4</accession>
<dbReference type="OrthoDB" id="1488930at2"/>
<dbReference type="InterPro" id="IPR016035">
    <property type="entry name" value="Acyl_Trfase/lysoPLipase"/>
</dbReference>
<proteinExistence type="predicted"/>
<feature type="transmembrane region" description="Helical" evidence="1">
    <location>
        <begin position="140"/>
        <end position="158"/>
    </location>
</feature>
<feature type="transmembrane region" description="Helical" evidence="1">
    <location>
        <begin position="405"/>
        <end position="421"/>
    </location>
</feature>
<sequence length="902" mass="103996">MLTKALDIVKDLLVLLFLHFRAVFKKLNRAKDGIPLRYLASDFIGVLHSCAMFTVLTLLAFFIFNVLPQGRDVLLIIVEEIAVQHRVGSLFWLLGGVTAWSVVSEFGTRYSIYVTDNSGRSLPEERVEWRKVVQETVAQLFLLLPFFIVFLGFLRNYLQDTTLTTSQKNWGFGIPVACLYLVMNLVVRSYFSDTEVEQKIDRHKATSKKLNREANKAADAKLAKTIARPQKPSGIFSFFQLNEQEQTWCSKLIGIYNIYVFAIRKPSNFQPAINEPLEKFTDQFSKLDSYNEQLHFLQREDHMPDNTRIPADFIPMKFTQDPEKPDGQFRWVFKIPLDFYADLHRQIKWVTITCLSVFLVVCFLPLNMYSVIGSPGLVIIAITCWLGIYLGLLYLDYAQLREKQFSLRFLLFVLLVVSSYINNDHQVRYNDTGRIDNRPSLATHFDRWFEDYKKDSLHTRYYFRWIQDTPVARFRYPVIFVCAEGGALRTAAFAAQTLSFLQDNFVREKDSFIYRKAMEMDDSARKKGLPADNLARYFQRKVEREEVGKDFKKAVYAYSGVSGGALGLSFFNAIAYMTPGFKRREDSLSILTRTFFTQDYLSPVIGKMFYGDFMNLFIPFHIQYFDRAIALEESWEHGFMETVTSSSTDIFSEDFLSLYPQSHKYPAMFINTTEVESGLPCWLTNVRPDSSMALWQRRDLLAKKIKGGINYSTMVNFSSRFPLFSPAANLRQNSNMKLHYVDGGYAENTGSGTMLEVLQALKRKSTYFKRDEVVPFVIVLKFSDEKDDDFENINLGNEVMEVLLGINNARSGRSTMALTQLARYTERDLKGRFIALSLDKTGSQVPLNWVLSGTSIQNLQSDIEEKWKNRMVNDLNQFFLLNNECVLMADTARTTACGISRK</sequence>
<dbReference type="SUPFAM" id="SSF52151">
    <property type="entry name" value="FabD/lysophospholipase-like"/>
    <property type="match status" value="1"/>
</dbReference>
<evidence type="ECO:0008006" key="4">
    <source>
        <dbReference type="Google" id="ProtNLM"/>
    </source>
</evidence>
<dbReference type="RefSeq" id="WP_073083768.1">
    <property type="nucleotide sequence ID" value="NZ_FRBL01000006.1"/>
</dbReference>
<dbReference type="Proteomes" id="UP000184420">
    <property type="component" value="Unassembled WGS sequence"/>
</dbReference>
<dbReference type="EMBL" id="FRBL01000006">
    <property type="protein sequence ID" value="SHM14242.1"/>
    <property type="molecule type" value="Genomic_DNA"/>
</dbReference>
<keyword evidence="1" id="KW-1133">Transmembrane helix</keyword>
<feature type="transmembrane region" description="Helical" evidence="1">
    <location>
        <begin position="170"/>
        <end position="191"/>
    </location>
</feature>
<evidence type="ECO:0000313" key="2">
    <source>
        <dbReference type="EMBL" id="SHM14242.1"/>
    </source>
</evidence>